<dbReference type="EMBL" id="BSTX01000001">
    <property type="protein sequence ID" value="GLZ77471.1"/>
    <property type="molecule type" value="Genomic_DNA"/>
</dbReference>
<proteinExistence type="predicted"/>
<comment type="caution">
    <text evidence="2">The sequence shown here is derived from an EMBL/GenBank/DDBJ whole genome shotgun (WGS) entry which is preliminary data.</text>
</comment>
<evidence type="ECO:0000313" key="2">
    <source>
        <dbReference type="EMBL" id="GLZ77471.1"/>
    </source>
</evidence>
<gene>
    <name evidence="2" type="ORF">Afil01_22780</name>
</gene>
<evidence type="ECO:0000313" key="3">
    <source>
        <dbReference type="Proteomes" id="UP001165079"/>
    </source>
</evidence>
<sequence length="92" mass="9371">MVAGGEAFSVGRAAQAAVDHVRRCLPKRRWQVSQIRGKLSPPIQGIAARFPAPVGARPGGVLQGLLAPPGLSAGNPVTGGLVPQGTSTGFDY</sequence>
<protein>
    <submittedName>
        <fullName evidence="2">Uncharacterized protein</fullName>
    </submittedName>
</protein>
<evidence type="ECO:0000256" key="1">
    <source>
        <dbReference type="SAM" id="MobiDB-lite"/>
    </source>
</evidence>
<feature type="region of interest" description="Disordered" evidence="1">
    <location>
        <begin position="73"/>
        <end position="92"/>
    </location>
</feature>
<name>A0A9W6SMT7_9ACTN</name>
<dbReference type="AlphaFoldDB" id="A0A9W6SMT7"/>
<keyword evidence="3" id="KW-1185">Reference proteome</keyword>
<accession>A0A9W6SMT7</accession>
<reference evidence="2" key="1">
    <citation type="submission" date="2023-03" db="EMBL/GenBank/DDBJ databases">
        <title>Actinorhabdospora filicis NBRC 111898.</title>
        <authorList>
            <person name="Ichikawa N."/>
            <person name="Sato H."/>
            <person name="Tonouchi N."/>
        </authorList>
    </citation>
    <scope>NUCLEOTIDE SEQUENCE</scope>
    <source>
        <strain evidence="2">NBRC 111898</strain>
    </source>
</reference>
<organism evidence="2 3">
    <name type="scientific">Actinorhabdospora filicis</name>
    <dbReference type="NCBI Taxonomy" id="1785913"/>
    <lineage>
        <taxon>Bacteria</taxon>
        <taxon>Bacillati</taxon>
        <taxon>Actinomycetota</taxon>
        <taxon>Actinomycetes</taxon>
        <taxon>Micromonosporales</taxon>
        <taxon>Micromonosporaceae</taxon>
        <taxon>Actinorhabdospora</taxon>
    </lineage>
</organism>
<dbReference type="Proteomes" id="UP001165079">
    <property type="component" value="Unassembled WGS sequence"/>
</dbReference>